<dbReference type="InterPro" id="IPR000891">
    <property type="entry name" value="PYR_CT"/>
</dbReference>
<dbReference type="InterPro" id="IPR005482">
    <property type="entry name" value="Biotin_COase_C"/>
</dbReference>
<dbReference type="AlphaFoldDB" id="A0A6H5HQP6"/>
<dbReference type="InterPro" id="IPR011764">
    <property type="entry name" value="Biotin_carboxylation_dom"/>
</dbReference>
<dbReference type="SUPFAM" id="SSF56059">
    <property type="entry name" value="Glutathione synthetase ATP-binding domain-like"/>
    <property type="match status" value="1"/>
</dbReference>
<dbReference type="InterPro" id="IPR055268">
    <property type="entry name" value="PCB-like"/>
</dbReference>
<dbReference type="Gene3D" id="3.40.50.20">
    <property type="match status" value="1"/>
</dbReference>
<dbReference type="GO" id="GO:0004736">
    <property type="term" value="F:pyruvate carboxylase activity"/>
    <property type="evidence" value="ECO:0007669"/>
    <property type="project" value="TreeGrafter"/>
</dbReference>
<dbReference type="EMBL" id="CADCXU010033861">
    <property type="protein sequence ID" value="CAB0019173.1"/>
    <property type="molecule type" value="Genomic_DNA"/>
</dbReference>
<proteinExistence type="predicted"/>
<feature type="domain" description="Pyruvate carboxyltransferase" evidence="8">
    <location>
        <begin position="397"/>
        <end position="541"/>
    </location>
</feature>
<feature type="non-terminal residue" evidence="9">
    <location>
        <position position="541"/>
    </location>
</feature>
<dbReference type="InterPro" id="IPR005481">
    <property type="entry name" value="BC-like_N"/>
</dbReference>
<evidence type="ECO:0000313" key="10">
    <source>
        <dbReference type="Proteomes" id="UP000479000"/>
    </source>
</evidence>
<accession>A0A6H5HQP6</accession>
<dbReference type="Gene3D" id="3.30.470.20">
    <property type="entry name" value="ATP-grasp fold, B domain"/>
    <property type="match status" value="1"/>
</dbReference>
<dbReference type="PROSITE" id="PS00867">
    <property type="entry name" value="CPSASE_2"/>
    <property type="match status" value="1"/>
</dbReference>
<keyword evidence="3 5" id="KW-0067">ATP-binding</keyword>
<feature type="domain" description="ATP-grasp" evidence="6">
    <location>
        <begin position="179"/>
        <end position="247"/>
    </location>
</feature>
<sequence>MFRESENVENESKLNKSEVIESNYCEPIKQEVFSNIFFCPGYAVKSPSVYFEPAQNLASNRWRFTPSRTRCKCSGKKRTKLISSAKVCPPVQAYLNINEIIRVALENGVDAIHPGYGFLSERSDFAQAVIDAGIRFIGPSPYVVQAMGDKVAARNAAIESGVPIVPGCWSVRNIIVLFDQVRQAMLDNAVKLAKHVGYSNAGTVEFLVDQEGNFYFIEVNARLQVEHTVTEEVTGIDLVQSQIKIAEGMTLPELHLTQDKITKNGFAIQCRVTTEDPAKNFQPDTGRIETNIPFLLNVLEDQKFISGSVDTYFIDENPQLFSLQLTQNRAQKLLNYLGNVLVNGASTPLATPLKPADIRPPIPALPAMPEPPKGFRQILKASGPEAFAKAVRERKELLLMDTTFRDAHQSLLATRVRSKDLLNISPYVSHTFSNLYSLENWGGATFDVALRFLHECPWERLEEMRRLIPNIPFQMLLRGANAVGYTNYPDNVVYKFCEQAVESGMDIFRVFDSLNYLPNLVLGMEAAGKAGGVVEAAISYT</sequence>
<dbReference type="InterPro" id="IPR011054">
    <property type="entry name" value="Rudment_hybrid_motif"/>
</dbReference>
<evidence type="ECO:0000256" key="2">
    <source>
        <dbReference type="ARBA" id="ARBA00022741"/>
    </source>
</evidence>
<evidence type="ECO:0000313" key="9">
    <source>
        <dbReference type="EMBL" id="CAB0019173.1"/>
    </source>
</evidence>
<evidence type="ECO:0000259" key="8">
    <source>
        <dbReference type="PROSITE" id="PS50991"/>
    </source>
</evidence>
<evidence type="ECO:0000256" key="5">
    <source>
        <dbReference type="PROSITE-ProRule" id="PRU00409"/>
    </source>
</evidence>
<dbReference type="InterPro" id="IPR005479">
    <property type="entry name" value="CPAse_ATP-bd"/>
</dbReference>
<dbReference type="PROSITE" id="PS50991">
    <property type="entry name" value="PYR_CT"/>
    <property type="match status" value="1"/>
</dbReference>
<dbReference type="GO" id="GO:0046872">
    <property type="term" value="F:metal ion binding"/>
    <property type="evidence" value="ECO:0007669"/>
    <property type="project" value="InterPro"/>
</dbReference>
<name>A0A6H5HQP6_9HEMI</name>
<dbReference type="OrthoDB" id="196847at2759"/>
<keyword evidence="2 5" id="KW-0547">Nucleotide-binding</keyword>
<evidence type="ECO:0000256" key="4">
    <source>
        <dbReference type="ARBA" id="ARBA00023267"/>
    </source>
</evidence>
<feature type="domain" description="Biotin carboxylation" evidence="7">
    <location>
        <begin position="15"/>
        <end position="319"/>
    </location>
</feature>
<dbReference type="Proteomes" id="UP000479000">
    <property type="component" value="Unassembled WGS sequence"/>
</dbReference>
<dbReference type="InterPro" id="IPR016185">
    <property type="entry name" value="PreATP-grasp_dom_sf"/>
</dbReference>
<dbReference type="CDD" id="cd07937">
    <property type="entry name" value="DRE_TIM_PC_TC_5S"/>
    <property type="match status" value="1"/>
</dbReference>
<dbReference type="GO" id="GO:0006094">
    <property type="term" value="P:gluconeogenesis"/>
    <property type="evidence" value="ECO:0007669"/>
    <property type="project" value="TreeGrafter"/>
</dbReference>
<evidence type="ECO:0008006" key="11">
    <source>
        <dbReference type="Google" id="ProtNLM"/>
    </source>
</evidence>
<dbReference type="Gene3D" id="3.20.20.70">
    <property type="entry name" value="Aldolase class I"/>
    <property type="match status" value="1"/>
</dbReference>
<keyword evidence="4" id="KW-0092">Biotin</keyword>
<dbReference type="SMART" id="SM00878">
    <property type="entry name" value="Biotin_carb_C"/>
    <property type="match status" value="1"/>
</dbReference>
<evidence type="ECO:0000256" key="1">
    <source>
        <dbReference type="ARBA" id="ARBA00022598"/>
    </source>
</evidence>
<gene>
    <name evidence="9" type="ORF">NTEN_LOCUS22885</name>
</gene>
<dbReference type="PROSITE" id="PS50979">
    <property type="entry name" value="BC"/>
    <property type="match status" value="1"/>
</dbReference>
<dbReference type="Pfam" id="PF00289">
    <property type="entry name" value="Biotin_carb_N"/>
    <property type="match status" value="1"/>
</dbReference>
<dbReference type="PROSITE" id="PS50975">
    <property type="entry name" value="ATP_GRASP"/>
    <property type="match status" value="1"/>
</dbReference>
<evidence type="ECO:0000256" key="3">
    <source>
        <dbReference type="ARBA" id="ARBA00022840"/>
    </source>
</evidence>
<dbReference type="SUPFAM" id="SSF51246">
    <property type="entry name" value="Rudiment single hybrid motif"/>
    <property type="match status" value="1"/>
</dbReference>
<evidence type="ECO:0000259" key="7">
    <source>
        <dbReference type="PROSITE" id="PS50979"/>
    </source>
</evidence>
<protein>
    <recommendedName>
        <fullName evidence="11">Pyruvate carboxylase</fullName>
    </recommendedName>
</protein>
<dbReference type="Pfam" id="PF02786">
    <property type="entry name" value="CPSase_L_D2"/>
    <property type="match status" value="1"/>
</dbReference>
<dbReference type="SUPFAM" id="SSF51569">
    <property type="entry name" value="Aldolase"/>
    <property type="match status" value="1"/>
</dbReference>
<dbReference type="PANTHER" id="PTHR43778:SF2">
    <property type="entry name" value="PYRUVATE CARBOXYLASE, MITOCHONDRIAL"/>
    <property type="match status" value="1"/>
</dbReference>
<dbReference type="SUPFAM" id="SSF52440">
    <property type="entry name" value="PreATP-grasp domain"/>
    <property type="match status" value="1"/>
</dbReference>
<organism evidence="9 10">
    <name type="scientific">Nesidiocoris tenuis</name>
    <dbReference type="NCBI Taxonomy" id="355587"/>
    <lineage>
        <taxon>Eukaryota</taxon>
        <taxon>Metazoa</taxon>
        <taxon>Ecdysozoa</taxon>
        <taxon>Arthropoda</taxon>
        <taxon>Hexapoda</taxon>
        <taxon>Insecta</taxon>
        <taxon>Pterygota</taxon>
        <taxon>Neoptera</taxon>
        <taxon>Paraneoptera</taxon>
        <taxon>Hemiptera</taxon>
        <taxon>Heteroptera</taxon>
        <taxon>Panheteroptera</taxon>
        <taxon>Cimicomorpha</taxon>
        <taxon>Miridae</taxon>
        <taxon>Dicyphina</taxon>
        <taxon>Nesidiocoris</taxon>
    </lineage>
</organism>
<keyword evidence="10" id="KW-1185">Reference proteome</keyword>
<dbReference type="GO" id="GO:0005737">
    <property type="term" value="C:cytoplasm"/>
    <property type="evidence" value="ECO:0007669"/>
    <property type="project" value="TreeGrafter"/>
</dbReference>
<keyword evidence="1" id="KW-0436">Ligase</keyword>
<dbReference type="InterPro" id="IPR013785">
    <property type="entry name" value="Aldolase_TIM"/>
</dbReference>
<dbReference type="PANTHER" id="PTHR43778">
    <property type="entry name" value="PYRUVATE CARBOXYLASE"/>
    <property type="match status" value="1"/>
</dbReference>
<dbReference type="GO" id="GO:0005524">
    <property type="term" value="F:ATP binding"/>
    <property type="evidence" value="ECO:0007669"/>
    <property type="project" value="UniProtKB-UniRule"/>
</dbReference>
<reference evidence="9 10" key="1">
    <citation type="submission" date="2020-02" db="EMBL/GenBank/DDBJ databases">
        <authorList>
            <person name="Ferguson B K."/>
        </authorList>
    </citation>
    <scope>NUCLEOTIDE SEQUENCE [LARGE SCALE GENOMIC DNA]</scope>
</reference>
<dbReference type="InterPro" id="IPR011761">
    <property type="entry name" value="ATP-grasp"/>
</dbReference>
<evidence type="ECO:0000259" key="6">
    <source>
        <dbReference type="PROSITE" id="PS50975"/>
    </source>
</evidence>